<sequence>MGTNGIQALDLLHRKMCKEEGCAFQLLASAHGRHNSGHRGTTLLTAHALAVRAALDASLAATESTWTNASPTEALANATPYMQCFGHVVIA</sequence>
<evidence type="ECO:0000313" key="3">
    <source>
        <dbReference type="Proteomes" id="UP000622890"/>
    </source>
</evidence>
<dbReference type="RefSeq" id="WP_200598065.1">
    <property type="nucleotide sequence ID" value="NZ_JAEPBG010000025.1"/>
</dbReference>
<dbReference type="EMBL" id="JAEPBG010000025">
    <property type="protein sequence ID" value="MBK4738695.1"/>
    <property type="molecule type" value="Genomic_DNA"/>
</dbReference>
<keyword evidence="3" id="KW-1185">Reference proteome</keyword>
<organism evidence="2 3">
    <name type="scientific">Noviherbaspirillum pedocola</name>
    <dbReference type="NCBI Taxonomy" id="2801341"/>
    <lineage>
        <taxon>Bacteria</taxon>
        <taxon>Pseudomonadati</taxon>
        <taxon>Pseudomonadota</taxon>
        <taxon>Betaproteobacteria</taxon>
        <taxon>Burkholderiales</taxon>
        <taxon>Oxalobacteraceae</taxon>
        <taxon>Noviherbaspirillum</taxon>
    </lineage>
</organism>
<name>A0A934T0F0_9BURK</name>
<evidence type="ECO:0000313" key="2">
    <source>
        <dbReference type="EMBL" id="MBK4738695.1"/>
    </source>
</evidence>
<reference evidence="2" key="1">
    <citation type="submission" date="2021-01" db="EMBL/GenBank/DDBJ databases">
        <title>Genome sequence of strain Noviherbaspirillum sp. DKR-6.</title>
        <authorList>
            <person name="Chaudhary D.K."/>
        </authorList>
    </citation>
    <scope>NUCLEOTIDE SEQUENCE</scope>
    <source>
        <strain evidence="2">DKR-6</strain>
    </source>
</reference>
<comment type="caution">
    <text evidence="2">The sequence shown here is derived from an EMBL/GenBank/DDBJ whole genome shotgun (WGS) entry which is preliminary data.</text>
</comment>
<accession>A0A934T0F0</accession>
<dbReference type="Proteomes" id="UP000622890">
    <property type="component" value="Unassembled WGS sequence"/>
</dbReference>
<feature type="domain" description="Acetyl-CoA dehydrogenase-like C-terminal" evidence="1">
    <location>
        <begin position="44"/>
        <end position="91"/>
    </location>
</feature>
<dbReference type="Pfam" id="PF12806">
    <property type="entry name" value="Acyl-CoA_dh_C"/>
    <property type="match status" value="1"/>
</dbReference>
<dbReference type="InterPro" id="IPR025878">
    <property type="entry name" value="Acyl-CoA_dh-like_C_dom"/>
</dbReference>
<proteinExistence type="predicted"/>
<dbReference type="AlphaFoldDB" id="A0A934T0F0"/>
<gene>
    <name evidence="2" type="ORF">JJB74_29125</name>
</gene>
<protein>
    <submittedName>
        <fullName evidence="2">Acyl-CoA dehydrogenase C-terminal domain-containing protein</fullName>
    </submittedName>
</protein>
<evidence type="ECO:0000259" key="1">
    <source>
        <dbReference type="Pfam" id="PF12806"/>
    </source>
</evidence>